<gene>
    <name evidence="2" type="ORF">ACD_4C00041G0003</name>
</gene>
<accession>K2GUW7</accession>
<dbReference type="EMBL" id="AMFJ01000557">
    <property type="protein sequence ID" value="EKE27105.1"/>
    <property type="molecule type" value="Genomic_DNA"/>
</dbReference>
<keyword evidence="1" id="KW-0732">Signal</keyword>
<sequence length="420" mass="48097">METNNHIWKLFLMSICLFSLISLSSIVSADTISELFDCNVLSCTMKPDAIKWLCNDGSVIEKNWTTLGCTWVTLYSSGNPQILSNWWLPSFTTIGDFFDCSGWSECYLKQEALNGMCNSNYTIYFTWGTTKCILFSALSPSDCLASNQTINWHTYPVPALNDSTQTWVISSWVTIPNWTTRYFQNFLCTNWVIAPTWSENLDPAKTTCSSWYSPSADWSSCIYDIVYCTAWWWTPCISVWAETVIPTICTVGGTIGCEIGSGVITTWDLNFAWSITRLTSYGYVTYYWNGLNSIYAVRSDDSTPITLNYNPVSKKFTWWMYANWNGAQILNLGNGLRSFEIISSNDLINVSQTTYNNDLTWYWFQCEYWTCSDNGTITFDLVNKKLTWEIVFDSSIYLTASWNKIIGTGWASWEITVEFK</sequence>
<evidence type="ECO:0000256" key="1">
    <source>
        <dbReference type="SAM" id="SignalP"/>
    </source>
</evidence>
<protein>
    <submittedName>
        <fullName evidence="2">Uncharacterized protein</fullName>
    </submittedName>
</protein>
<dbReference type="AlphaFoldDB" id="K2GUW7"/>
<name>K2GUW7_9BACT</name>
<evidence type="ECO:0000313" key="2">
    <source>
        <dbReference type="EMBL" id="EKE27105.1"/>
    </source>
</evidence>
<comment type="caution">
    <text evidence="2">The sequence shown here is derived from an EMBL/GenBank/DDBJ whole genome shotgun (WGS) entry which is preliminary data.</text>
</comment>
<proteinExistence type="predicted"/>
<organism evidence="2">
    <name type="scientific">uncultured bacterium</name>
    <name type="common">gcode 4</name>
    <dbReference type="NCBI Taxonomy" id="1234023"/>
    <lineage>
        <taxon>Bacteria</taxon>
        <taxon>environmental samples</taxon>
    </lineage>
</organism>
<feature type="chain" id="PRO_5017358374" evidence="1">
    <location>
        <begin position="30"/>
        <end position="420"/>
    </location>
</feature>
<reference evidence="2" key="1">
    <citation type="journal article" date="2012" name="Science">
        <title>Fermentation, hydrogen, and sulfur metabolism in multiple uncultivated bacterial phyla.</title>
        <authorList>
            <person name="Wrighton K.C."/>
            <person name="Thomas B.C."/>
            <person name="Sharon I."/>
            <person name="Miller C.S."/>
            <person name="Castelle C.J."/>
            <person name="VerBerkmoes N.C."/>
            <person name="Wilkins M.J."/>
            <person name="Hettich R.L."/>
            <person name="Lipton M.S."/>
            <person name="Williams K.H."/>
            <person name="Long P.E."/>
            <person name="Banfield J.F."/>
        </authorList>
    </citation>
    <scope>NUCLEOTIDE SEQUENCE [LARGE SCALE GENOMIC DNA]</scope>
</reference>
<feature type="signal peptide" evidence="1">
    <location>
        <begin position="1"/>
        <end position="29"/>
    </location>
</feature>